<dbReference type="InterPro" id="IPR035906">
    <property type="entry name" value="MetI-like_sf"/>
</dbReference>
<keyword evidence="2 7" id="KW-0813">Transport</keyword>
<dbReference type="SUPFAM" id="SSF161098">
    <property type="entry name" value="MetI-like"/>
    <property type="match status" value="1"/>
</dbReference>
<dbReference type="EMBL" id="JAERWK010000021">
    <property type="protein sequence ID" value="MBM9468868.1"/>
    <property type="molecule type" value="Genomic_DNA"/>
</dbReference>
<feature type="transmembrane region" description="Helical" evidence="7">
    <location>
        <begin position="159"/>
        <end position="182"/>
    </location>
</feature>
<feature type="transmembrane region" description="Helical" evidence="7">
    <location>
        <begin position="65"/>
        <end position="86"/>
    </location>
</feature>
<dbReference type="GO" id="GO:0055085">
    <property type="term" value="P:transmembrane transport"/>
    <property type="evidence" value="ECO:0007669"/>
    <property type="project" value="InterPro"/>
</dbReference>
<protein>
    <submittedName>
        <fullName evidence="10">Carbohydrate ABC transporter permease</fullName>
    </submittedName>
</protein>
<dbReference type="CDD" id="cd06261">
    <property type="entry name" value="TM_PBP2"/>
    <property type="match status" value="1"/>
</dbReference>
<keyword evidence="4 7" id="KW-0812">Transmembrane</keyword>
<dbReference type="Proteomes" id="UP000663792">
    <property type="component" value="Unassembled WGS sequence"/>
</dbReference>
<keyword evidence="11" id="KW-1185">Reference proteome</keyword>
<dbReference type="PANTHER" id="PTHR43744">
    <property type="entry name" value="ABC TRANSPORTER PERMEASE PROTEIN MG189-RELATED-RELATED"/>
    <property type="match status" value="1"/>
</dbReference>
<dbReference type="GO" id="GO:0005886">
    <property type="term" value="C:plasma membrane"/>
    <property type="evidence" value="ECO:0007669"/>
    <property type="project" value="UniProtKB-SubCell"/>
</dbReference>
<evidence type="ECO:0000256" key="5">
    <source>
        <dbReference type="ARBA" id="ARBA00022989"/>
    </source>
</evidence>
<dbReference type="Pfam" id="PF00528">
    <property type="entry name" value="BPD_transp_1"/>
    <property type="match status" value="1"/>
</dbReference>
<comment type="similarity">
    <text evidence="7">Belongs to the binding-protein-dependent transport system permease family.</text>
</comment>
<dbReference type="PANTHER" id="PTHR43744:SF8">
    <property type="entry name" value="SN-GLYCEROL-3-PHOSPHATE TRANSPORT SYSTEM PERMEASE PROTEIN UGPE"/>
    <property type="match status" value="1"/>
</dbReference>
<organism evidence="10 11">
    <name type="scientific">Nakamurella leprariae</name>
    <dbReference type="NCBI Taxonomy" id="2803911"/>
    <lineage>
        <taxon>Bacteria</taxon>
        <taxon>Bacillati</taxon>
        <taxon>Actinomycetota</taxon>
        <taxon>Actinomycetes</taxon>
        <taxon>Nakamurellales</taxon>
        <taxon>Nakamurellaceae</taxon>
        <taxon>Nakamurella</taxon>
    </lineage>
</organism>
<feature type="compositionally biased region" description="Basic and acidic residues" evidence="8">
    <location>
        <begin position="30"/>
        <end position="42"/>
    </location>
</feature>
<proteinExistence type="inferred from homology"/>
<feature type="domain" description="ABC transmembrane type-1" evidence="9">
    <location>
        <begin position="124"/>
        <end position="312"/>
    </location>
</feature>
<dbReference type="PROSITE" id="PS50928">
    <property type="entry name" value="ABC_TM1"/>
    <property type="match status" value="1"/>
</dbReference>
<evidence type="ECO:0000313" key="11">
    <source>
        <dbReference type="Proteomes" id="UP000663792"/>
    </source>
</evidence>
<comment type="caution">
    <text evidence="10">The sequence shown here is derived from an EMBL/GenBank/DDBJ whole genome shotgun (WGS) entry which is preliminary data.</text>
</comment>
<keyword evidence="5 7" id="KW-1133">Transmembrane helix</keyword>
<dbReference type="InterPro" id="IPR000515">
    <property type="entry name" value="MetI-like"/>
</dbReference>
<feature type="transmembrane region" description="Helical" evidence="7">
    <location>
        <begin position="123"/>
        <end position="147"/>
    </location>
</feature>
<feature type="transmembrane region" description="Helical" evidence="7">
    <location>
        <begin position="188"/>
        <end position="210"/>
    </location>
</feature>
<evidence type="ECO:0000256" key="7">
    <source>
        <dbReference type="RuleBase" id="RU363032"/>
    </source>
</evidence>
<keyword evidence="6 7" id="KW-0472">Membrane</keyword>
<dbReference type="RefSeq" id="WP_205261821.1">
    <property type="nucleotide sequence ID" value="NZ_JAERWK010000021.1"/>
</dbReference>
<evidence type="ECO:0000256" key="3">
    <source>
        <dbReference type="ARBA" id="ARBA00022475"/>
    </source>
</evidence>
<gene>
    <name evidence="10" type="ORF">JL106_16410</name>
</gene>
<evidence type="ECO:0000313" key="10">
    <source>
        <dbReference type="EMBL" id="MBM9468868.1"/>
    </source>
</evidence>
<evidence type="ECO:0000256" key="1">
    <source>
        <dbReference type="ARBA" id="ARBA00004651"/>
    </source>
</evidence>
<evidence type="ECO:0000256" key="6">
    <source>
        <dbReference type="ARBA" id="ARBA00023136"/>
    </source>
</evidence>
<feature type="transmembrane region" description="Helical" evidence="7">
    <location>
        <begin position="235"/>
        <end position="259"/>
    </location>
</feature>
<feature type="region of interest" description="Disordered" evidence="8">
    <location>
        <begin position="1"/>
        <end position="43"/>
    </location>
</feature>
<dbReference type="AlphaFoldDB" id="A0A938YFZ0"/>
<comment type="subcellular location">
    <subcellularLocation>
        <location evidence="1 7">Cell membrane</location>
        <topology evidence="1 7">Multi-pass membrane protein</topology>
    </subcellularLocation>
</comment>
<evidence type="ECO:0000256" key="2">
    <source>
        <dbReference type="ARBA" id="ARBA00022448"/>
    </source>
</evidence>
<sequence>MLILEDLPLSTPPTGAGAAETRSIATGPRPADRSAEHGRDAAWSEPALPRSSLARLLRPSWWRGIGGHVVLAVVGVLSAFPVYWMYATSVKPAQDVLDQSLVPTSFTFDNYSHVLATLPFGGMMLGTFVMAAAVAIGTVVTAVLASFALARWEFPSKRIIMLLIVCTWLVPAQATMLPNYVLISQLGLLETISAVVVPQVVSAVSVLMLFQHISAFPKELFDAATMDGRSAFNQLWTVLLPNLRPSIAAVAILAFISAWNEYFWPTMVMRQTDQLIQVGIRSFLTSEGNDWGALMAAAGLACLPVFALYLALQRQVVDAFVRSGLR</sequence>
<name>A0A938YFZ0_9ACTN</name>
<accession>A0A938YFZ0</accession>
<evidence type="ECO:0000259" key="9">
    <source>
        <dbReference type="PROSITE" id="PS50928"/>
    </source>
</evidence>
<evidence type="ECO:0000256" key="4">
    <source>
        <dbReference type="ARBA" id="ARBA00022692"/>
    </source>
</evidence>
<keyword evidence="3" id="KW-1003">Cell membrane</keyword>
<dbReference type="Gene3D" id="1.10.3720.10">
    <property type="entry name" value="MetI-like"/>
    <property type="match status" value="1"/>
</dbReference>
<evidence type="ECO:0000256" key="8">
    <source>
        <dbReference type="SAM" id="MobiDB-lite"/>
    </source>
</evidence>
<reference evidence="10" key="1">
    <citation type="submission" date="2021-01" db="EMBL/GenBank/DDBJ databases">
        <title>YIM 132084 draft genome.</title>
        <authorList>
            <person name="An D."/>
        </authorList>
    </citation>
    <scope>NUCLEOTIDE SEQUENCE</scope>
    <source>
        <strain evidence="10">YIM 132084</strain>
    </source>
</reference>
<feature type="transmembrane region" description="Helical" evidence="7">
    <location>
        <begin position="291"/>
        <end position="312"/>
    </location>
</feature>